<gene>
    <name evidence="7" type="ORF">H9912_01455</name>
</gene>
<reference evidence="7" key="2">
    <citation type="submission" date="2021-04" db="EMBL/GenBank/DDBJ databases">
        <authorList>
            <person name="Gilroy R."/>
        </authorList>
    </citation>
    <scope>NUCLEOTIDE SEQUENCE</scope>
    <source>
        <strain evidence="7">ChiHjej8B7-25341</strain>
    </source>
</reference>
<feature type="transmembrane region" description="Helical" evidence="5">
    <location>
        <begin position="45"/>
        <end position="66"/>
    </location>
</feature>
<reference evidence="7" key="1">
    <citation type="journal article" date="2021" name="PeerJ">
        <title>Extensive microbial diversity within the chicken gut microbiome revealed by metagenomics and culture.</title>
        <authorList>
            <person name="Gilroy R."/>
            <person name="Ravi A."/>
            <person name="Getino M."/>
            <person name="Pursley I."/>
            <person name="Horton D.L."/>
            <person name="Alikhan N.F."/>
            <person name="Baker D."/>
            <person name="Gharbi K."/>
            <person name="Hall N."/>
            <person name="Watson M."/>
            <person name="Adriaenssens E.M."/>
            <person name="Foster-Nyarko E."/>
            <person name="Jarju S."/>
            <person name="Secka A."/>
            <person name="Antonio M."/>
            <person name="Oren A."/>
            <person name="Chaudhuri R.R."/>
            <person name="La Ragione R."/>
            <person name="Hildebrand F."/>
            <person name="Pallen M.J."/>
        </authorList>
    </citation>
    <scope>NUCLEOTIDE SEQUENCE</scope>
    <source>
        <strain evidence="7">ChiHjej8B7-25341</strain>
    </source>
</reference>
<evidence type="ECO:0000256" key="4">
    <source>
        <dbReference type="ARBA" id="ARBA00023136"/>
    </source>
</evidence>
<sequence length="150" mass="16449">MSIVWLILMVVLVVIEGATVALTTVWFAFGSLAALLLSLVHAPLWLQILAFLAVSLVLLFFTRPVAQKYFNRDRIRTNAESLIGEKAVVLEKIDNLRQAGLVSVRGQEWTARSEAAEIVILQDTVVEVKNISGVKLIVSPVNPELEKGGV</sequence>
<protein>
    <submittedName>
        <fullName evidence="7">NfeD family protein</fullName>
    </submittedName>
</protein>
<dbReference type="SUPFAM" id="SSF141322">
    <property type="entry name" value="NfeD domain-like"/>
    <property type="match status" value="1"/>
</dbReference>
<name>A0A9D2R0E1_9FIRM</name>
<evidence type="ECO:0000313" key="7">
    <source>
        <dbReference type="EMBL" id="HJD30586.1"/>
    </source>
</evidence>
<dbReference type="PANTHER" id="PTHR33507">
    <property type="entry name" value="INNER MEMBRANE PROTEIN YBBJ"/>
    <property type="match status" value="1"/>
</dbReference>
<dbReference type="PANTHER" id="PTHR33507:SF3">
    <property type="entry name" value="INNER MEMBRANE PROTEIN YBBJ"/>
    <property type="match status" value="1"/>
</dbReference>
<dbReference type="Pfam" id="PF01957">
    <property type="entry name" value="NfeD"/>
    <property type="match status" value="1"/>
</dbReference>
<keyword evidence="3 5" id="KW-1133">Transmembrane helix</keyword>
<dbReference type="EMBL" id="DWUW01000042">
    <property type="protein sequence ID" value="HJD30586.1"/>
    <property type="molecule type" value="Genomic_DNA"/>
</dbReference>
<evidence type="ECO:0000256" key="5">
    <source>
        <dbReference type="SAM" id="Phobius"/>
    </source>
</evidence>
<organism evidence="7 8">
    <name type="scientific">Candidatus Eisenbergiella stercorigallinarum</name>
    <dbReference type="NCBI Taxonomy" id="2838557"/>
    <lineage>
        <taxon>Bacteria</taxon>
        <taxon>Bacillati</taxon>
        <taxon>Bacillota</taxon>
        <taxon>Clostridia</taxon>
        <taxon>Lachnospirales</taxon>
        <taxon>Lachnospiraceae</taxon>
        <taxon>Eisenbergiella</taxon>
    </lineage>
</organism>
<dbReference type="Proteomes" id="UP000823851">
    <property type="component" value="Unassembled WGS sequence"/>
</dbReference>
<dbReference type="InterPro" id="IPR002810">
    <property type="entry name" value="NfeD-like_C"/>
</dbReference>
<evidence type="ECO:0000313" key="8">
    <source>
        <dbReference type="Proteomes" id="UP000823851"/>
    </source>
</evidence>
<proteinExistence type="predicted"/>
<dbReference type="GO" id="GO:0005886">
    <property type="term" value="C:plasma membrane"/>
    <property type="evidence" value="ECO:0007669"/>
    <property type="project" value="TreeGrafter"/>
</dbReference>
<dbReference type="AlphaFoldDB" id="A0A9D2R0E1"/>
<comment type="subcellular location">
    <subcellularLocation>
        <location evidence="1">Membrane</location>
        <topology evidence="1">Multi-pass membrane protein</topology>
    </subcellularLocation>
</comment>
<evidence type="ECO:0000256" key="2">
    <source>
        <dbReference type="ARBA" id="ARBA00022692"/>
    </source>
</evidence>
<dbReference type="InterPro" id="IPR052165">
    <property type="entry name" value="Membrane_assoc_protease"/>
</dbReference>
<keyword evidence="2 5" id="KW-0812">Transmembrane</keyword>
<feature type="domain" description="NfeD-like C-terminal" evidence="6">
    <location>
        <begin position="79"/>
        <end position="140"/>
    </location>
</feature>
<dbReference type="Gene3D" id="2.40.50.140">
    <property type="entry name" value="Nucleic acid-binding proteins"/>
    <property type="match status" value="1"/>
</dbReference>
<keyword evidence="4 5" id="KW-0472">Membrane</keyword>
<evidence type="ECO:0000256" key="1">
    <source>
        <dbReference type="ARBA" id="ARBA00004141"/>
    </source>
</evidence>
<comment type="caution">
    <text evidence="7">The sequence shown here is derived from an EMBL/GenBank/DDBJ whole genome shotgun (WGS) entry which is preliminary data.</text>
</comment>
<accession>A0A9D2R0E1</accession>
<evidence type="ECO:0000259" key="6">
    <source>
        <dbReference type="Pfam" id="PF01957"/>
    </source>
</evidence>
<dbReference type="InterPro" id="IPR012340">
    <property type="entry name" value="NA-bd_OB-fold"/>
</dbReference>
<evidence type="ECO:0000256" key="3">
    <source>
        <dbReference type="ARBA" id="ARBA00022989"/>
    </source>
</evidence>